<organism evidence="3 4">
    <name type="scientific">Rotaria sordida</name>
    <dbReference type="NCBI Taxonomy" id="392033"/>
    <lineage>
        <taxon>Eukaryota</taxon>
        <taxon>Metazoa</taxon>
        <taxon>Spiralia</taxon>
        <taxon>Gnathifera</taxon>
        <taxon>Rotifera</taxon>
        <taxon>Eurotatoria</taxon>
        <taxon>Bdelloidea</taxon>
        <taxon>Philodinida</taxon>
        <taxon>Philodinidae</taxon>
        <taxon>Rotaria</taxon>
    </lineage>
</organism>
<proteinExistence type="predicted"/>
<sequence length="851" mass="101549">MAKSTINSTTTTTSTTIIDLTSNDENYLTYMEWFDDQFDILNDDNSNEDLENIMEEYNEDFDFDHLNTFNLNEEEMIIAEDMITTNDYGHQVVHEQILSQKLSQLSTKDKNPNEQQQRDEDYDIARNNKRSLSTPPSLEMVFKKIRGWNEVENEKEEDHQMSDYFERLNDMFDKIMMNHMMKNRIILSIDDLRLLAILKHRIAMIELDKKLWMFYLKLGTGQCATSESSKTKVNRNMWPMAVKKLCSPTPNTVPINKEQNKQNSYEMAVHQHLEELNEKLEIYFMEYYEKKNDLMNFTDEIEQAIETFVYQHSIVPFEMKLNYEIKILEYNYDDQLLEHEYLLQKPTENQIKVAKHLYKLRYDYVEAKEGLIQLKQVILYNKPTQFIHSKALSTISSMMSNSTPDTRIFQQQIDQEEKELQQKMTDLMAEYIAKAENKILEYRALFHKEIDRISIYNKDTSEGFSTELMDLIYRRINIMNKKLEYCFDFKLNYHLRHRYTDVQDALAIPSVCFSPTMIIGTPLHLLTPEQLKLLNRGPTYVPLCQMYVSSASVSMEEIIQKQYKSLQHDLNILFTKFFSISLPQSFRERALYEKQLVQSIRKEFKAYDLILRRTVDQRNVFYLGNRNEFEEKINEYMNTTDIFELCENIDEQNLQATRNNLITKMKLMNEQLEMIFSDKQYKDTLKKLYITIDKVELPYLYFLPDISQKNHLLVQPIVVTKHSATAQLAYFLDQLLRPIVQRQLESTTFRNGGDFIRNIADHDTMLLMFQDFLRDPCLMPMIKNLSMRKIFHLTTLFLRNNRFYYDHKIYRFVKGSPTSFPLTETLANIYIGRWLKSLFRHQLLEKEFYGR</sequence>
<protein>
    <submittedName>
        <fullName evidence="3">Uncharacterized protein</fullName>
    </submittedName>
</protein>
<feature type="region of interest" description="Disordered" evidence="1">
    <location>
        <begin position="103"/>
        <end position="134"/>
    </location>
</feature>
<comment type="caution">
    <text evidence="3">The sequence shown here is derived from an EMBL/GenBank/DDBJ whole genome shotgun (WGS) entry which is preliminary data.</text>
</comment>
<gene>
    <name evidence="2" type="ORF">RFH988_LOCUS32367</name>
    <name evidence="3" type="ORF">SEV965_LOCUS29113</name>
</gene>
<name>A0A815HSY6_9BILA</name>
<feature type="compositionally biased region" description="Basic and acidic residues" evidence="1">
    <location>
        <begin position="107"/>
        <end position="126"/>
    </location>
</feature>
<evidence type="ECO:0000256" key="1">
    <source>
        <dbReference type="SAM" id="MobiDB-lite"/>
    </source>
</evidence>
<dbReference type="EMBL" id="CAJNOU010002877">
    <property type="protein sequence ID" value="CAF1355825.1"/>
    <property type="molecule type" value="Genomic_DNA"/>
</dbReference>
<dbReference type="OrthoDB" id="10016245at2759"/>
<dbReference type="Proteomes" id="UP000663889">
    <property type="component" value="Unassembled WGS sequence"/>
</dbReference>
<evidence type="ECO:0000313" key="3">
    <source>
        <dbReference type="EMBL" id="CAF1355825.1"/>
    </source>
</evidence>
<evidence type="ECO:0000313" key="2">
    <source>
        <dbReference type="EMBL" id="CAF1352301.1"/>
    </source>
</evidence>
<dbReference type="Proteomes" id="UP000663882">
    <property type="component" value="Unassembled WGS sequence"/>
</dbReference>
<evidence type="ECO:0000313" key="4">
    <source>
        <dbReference type="Proteomes" id="UP000663889"/>
    </source>
</evidence>
<dbReference type="AlphaFoldDB" id="A0A815HSY6"/>
<accession>A0A815HSY6</accession>
<dbReference type="EMBL" id="CAJNOO010003735">
    <property type="protein sequence ID" value="CAF1352301.1"/>
    <property type="molecule type" value="Genomic_DNA"/>
</dbReference>
<reference evidence="3" key="1">
    <citation type="submission" date="2021-02" db="EMBL/GenBank/DDBJ databases">
        <authorList>
            <person name="Nowell W R."/>
        </authorList>
    </citation>
    <scope>NUCLEOTIDE SEQUENCE</scope>
</reference>